<protein>
    <submittedName>
        <fullName evidence="1">Uncharacterized protein</fullName>
    </submittedName>
</protein>
<dbReference type="EMBL" id="JBBPDW010000030">
    <property type="protein sequence ID" value="KAK7538849.1"/>
    <property type="molecule type" value="Genomic_DNA"/>
</dbReference>
<evidence type="ECO:0000313" key="1">
    <source>
        <dbReference type="EMBL" id="KAK7538849.1"/>
    </source>
</evidence>
<keyword evidence="2" id="KW-1185">Reference proteome</keyword>
<comment type="caution">
    <text evidence="1">The sequence shown here is derived from an EMBL/GenBank/DDBJ whole genome shotgun (WGS) entry which is preliminary data.</text>
</comment>
<gene>
    <name evidence="1" type="ORF">IWX46DRAFT_642952</name>
</gene>
<reference evidence="1 2" key="1">
    <citation type="submission" date="2024-04" db="EMBL/GenBank/DDBJ databases">
        <title>Phyllosticta paracitricarpa is synonymous to the EU quarantine fungus P. citricarpa based on phylogenomic analyses.</title>
        <authorList>
            <consortium name="Lawrence Berkeley National Laboratory"/>
            <person name="Van Ingen-Buijs V.A."/>
            <person name="Van Westerhoven A.C."/>
            <person name="Haridas S."/>
            <person name="Skiadas P."/>
            <person name="Martin F."/>
            <person name="Groenewald J.Z."/>
            <person name="Crous P.W."/>
            <person name="Seidl M.F."/>
        </authorList>
    </citation>
    <scope>NUCLEOTIDE SEQUENCE [LARGE SCALE GENOMIC DNA]</scope>
    <source>
        <strain evidence="1 2">CBS 122670</strain>
    </source>
</reference>
<name>A0ABR1LW08_9PEZI</name>
<organism evidence="1 2">
    <name type="scientific">Phyllosticta citricarpa</name>
    <dbReference type="NCBI Taxonomy" id="55181"/>
    <lineage>
        <taxon>Eukaryota</taxon>
        <taxon>Fungi</taxon>
        <taxon>Dikarya</taxon>
        <taxon>Ascomycota</taxon>
        <taxon>Pezizomycotina</taxon>
        <taxon>Dothideomycetes</taxon>
        <taxon>Dothideomycetes incertae sedis</taxon>
        <taxon>Botryosphaeriales</taxon>
        <taxon>Phyllostictaceae</taxon>
        <taxon>Phyllosticta</taxon>
    </lineage>
</organism>
<evidence type="ECO:0000313" key="2">
    <source>
        <dbReference type="Proteomes" id="UP001365128"/>
    </source>
</evidence>
<sequence>MANREDHIDPLVREVLEAFERAANHRQADLHQANHPRANLPQANELFREGLSPPFPQFNHFVHHPLFDAIDRLKVNLALIKELEEDHDLFEQLYQNAFDEMRIFEARGHRADYQTRARMALNKTRQLGHKRQAKQVYDAIIKDRNEIPHLSDSWAQTKALYARDMPPHIFVARVPQDIENELARTMAQVAALELQVVVGGHGLWKAE</sequence>
<accession>A0ABR1LW08</accession>
<dbReference type="Proteomes" id="UP001365128">
    <property type="component" value="Unassembled WGS sequence"/>
</dbReference>
<proteinExistence type="predicted"/>